<protein>
    <submittedName>
        <fullName evidence="1">Uncharacterized protein</fullName>
    </submittedName>
</protein>
<organism evidence="1 2">
    <name type="scientific">Rhizoctonia solani</name>
    <dbReference type="NCBI Taxonomy" id="456999"/>
    <lineage>
        <taxon>Eukaryota</taxon>
        <taxon>Fungi</taxon>
        <taxon>Dikarya</taxon>
        <taxon>Basidiomycota</taxon>
        <taxon>Agaricomycotina</taxon>
        <taxon>Agaricomycetes</taxon>
        <taxon>Cantharellales</taxon>
        <taxon>Ceratobasidiaceae</taxon>
        <taxon>Rhizoctonia</taxon>
    </lineage>
</organism>
<dbReference type="AlphaFoldDB" id="A0A8H3CUI8"/>
<proteinExistence type="predicted"/>
<evidence type="ECO:0000313" key="1">
    <source>
        <dbReference type="EMBL" id="CAE6497465.1"/>
    </source>
</evidence>
<accession>A0A8H3CUI8</accession>
<gene>
    <name evidence="1" type="ORF">RDB_LOCUS135967</name>
</gene>
<dbReference type="EMBL" id="CAJMWT010004862">
    <property type="protein sequence ID" value="CAE6497465.1"/>
    <property type="molecule type" value="Genomic_DNA"/>
</dbReference>
<dbReference type="Proteomes" id="UP000663843">
    <property type="component" value="Unassembled WGS sequence"/>
</dbReference>
<name>A0A8H3CUI8_9AGAM</name>
<sequence>MSDQLPALCLSHADPSFFNTHHGHAQLAESAAQLKDRADTYGGSTSREERAPVALSSDWSSQYRMANRDVWWVVDCGKRFQLILRLPICCHRRYLFLSSPTIPLVPLQPPGPDSSMLTKTA</sequence>
<comment type="caution">
    <text evidence="1">The sequence shown here is derived from an EMBL/GenBank/DDBJ whole genome shotgun (WGS) entry which is preliminary data.</text>
</comment>
<evidence type="ECO:0000313" key="2">
    <source>
        <dbReference type="Proteomes" id="UP000663843"/>
    </source>
</evidence>
<reference evidence="1" key="1">
    <citation type="submission" date="2021-01" db="EMBL/GenBank/DDBJ databases">
        <authorList>
            <person name="Kaushik A."/>
        </authorList>
    </citation>
    <scope>NUCLEOTIDE SEQUENCE</scope>
    <source>
        <strain evidence="1">AG2-2IIIB</strain>
    </source>
</reference>